<reference evidence="8 9" key="1">
    <citation type="journal article" date="2019" name="Extremophiles">
        <title>Biogeography of thermophiles and predominance of Thermus scotoductus in domestic water heaters.</title>
        <authorList>
            <person name="Wilpiszeski R.L."/>
            <person name="Zhang Z."/>
            <person name="House C.H."/>
        </authorList>
    </citation>
    <scope>NUCLEOTIDE SEQUENCE [LARGE SCALE GENOMIC DNA]</scope>
    <source>
        <strain evidence="8 9">1_S1</strain>
    </source>
</reference>
<protein>
    <recommendedName>
        <fullName evidence="1">site-specific DNA-methyltransferase (adenine-specific)</fullName>
        <ecNumber evidence="1">2.1.1.72</ecNumber>
    </recommendedName>
</protein>
<dbReference type="Pfam" id="PF02384">
    <property type="entry name" value="N6_Mtase"/>
    <property type="match status" value="1"/>
</dbReference>
<comment type="catalytic activity">
    <reaction evidence="4">
        <text>a 2'-deoxyadenosine in DNA + S-adenosyl-L-methionine = an N(6)-methyl-2'-deoxyadenosine in DNA + S-adenosyl-L-homocysteine + H(+)</text>
        <dbReference type="Rhea" id="RHEA:15197"/>
        <dbReference type="Rhea" id="RHEA-COMP:12418"/>
        <dbReference type="Rhea" id="RHEA-COMP:12419"/>
        <dbReference type="ChEBI" id="CHEBI:15378"/>
        <dbReference type="ChEBI" id="CHEBI:57856"/>
        <dbReference type="ChEBI" id="CHEBI:59789"/>
        <dbReference type="ChEBI" id="CHEBI:90615"/>
        <dbReference type="ChEBI" id="CHEBI:90616"/>
        <dbReference type="EC" id="2.1.1.72"/>
    </reaction>
</comment>
<feature type="domain" description="DNA methylase adenine-specific" evidence="6">
    <location>
        <begin position="296"/>
        <end position="478"/>
    </location>
</feature>
<dbReference type="GO" id="GO:0032259">
    <property type="term" value="P:methylation"/>
    <property type="evidence" value="ECO:0007669"/>
    <property type="project" value="UniProtKB-KW"/>
</dbReference>
<dbReference type="Proteomes" id="UP000287467">
    <property type="component" value="Unassembled WGS sequence"/>
</dbReference>
<keyword evidence="2" id="KW-0489">Methyltransferase</keyword>
<dbReference type="Gene3D" id="3.40.50.150">
    <property type="entry name" value="Vaccinia Virus protein VP39"/>
    <property type="match status" value="1"/>
</dbReference>
<dbReference type="EMBL" id="PEMW01000483">
    <property type="protein sequence ID" value="RTI47411.1"/>
    <property type="molecule type" value="Genomic_DNA"/>
</dbReference>
<dbReference type="InterPro" id="IPR041635">
    <property type="entry name" value="Type_ISP_LLaBIII_C"/>
</dbReference>
<organism evidence="8 9">
    <name type="scientific">Thermus scotoductus</name>
    <dbReference type="NCBI Taxonomy" id="37636"/>
    <lineage>
        <taxon>Bacteria</taxon>
        <taxon>Thermotogati</taxon>
        <taxon>Deinococcota</taxon>
        <taxon>Deinococci</taxon>
        <taxon>Thermales</taxon>
        <taxon>Thermaceae</taxon>
        <taxon>Thermus</taxon>
    </lineage>
</organism>
<dbReference type="RefSeq" id="WP_126249024.1">
    <property type="nucleotide sequence ID" value="NZ_PEMW01000483.1"/>
</dbReference>
<dbReference type="InterPro" id="IPR050953">
    <property type="entry name" value="N4_N6_ade-DNA_methylase"/>
</dbReference>
<evidence type="ECO:0000256" key="2">
    <source>
        <dbReference type="ARBA" id="ARBA00022603"/>
    </source>
</evidence>
<evidence type="ECO:0000256" key="1">
    <source>
        <dbReference type="ARBA" id="ARBA00011900"/>
    </source>
</evidence>
<feature type="region of interest" description="Disordered" evidence="5">
    <location>
        <begin position="1043"/>
        <end position="1106"/>
    </location>
</feature>
<feature type="domain" description="Type ISP restriction-modification enzyme LLaBIII C-terminal specificity" evidence="7">
    <location>
        <begin position="676"/>
        <end position="1016"/>
    </location>
</feature>
<dbReference type="PANTHER" id="PTHR33841">
    <property type="entry name" value="DNA METHYLTRANSFERASE YEEA-RELATED"/>
    <property type="match status" value="1"/>
</dbReference>
<evidence type="ECO:0000313" key="9">
    <source>
        <dbReference type="Proteomes" id="UP000287467"/>
    </source>
</evidence>
<evidence type="ECO:0000259" key="7">
    <source>
        <dbReference type="Pfam" id="PF18135"/>
    </source>
</evidence>
<accession>A0A430V8P3</accession>
<sequence length="1106" mass="125436">MTEDTWVLSVRKYLSELRRVQALAQGEAEPEAQLIPLVKGLLEETLGVRVVIEARPKGDTKVGKPDLGVKHQGLLVGFVELKAPGKGADPERYRGHDREQWERFRQLPNLVYTDGRDFALFREGQKVREVRLASEGDAEALRELFLDFLNWKPLVPRNPQELARFLAPLARFLREAVLEEVRENPKGELARLREEWHKNLLPEGDERVFADAYAQLITYGFLLAAALDSGEEPLYLERALELLEGRYGLLMEALFVANHPRLLAEIRPAYDLLRRALRAVDPSVFHVHGVDPWLYFYEDFLQAYDPDLRKDMGVYYTPVPVVRAMVRLVDEALKEGFGLAEGLAHEKVTVLDPAMGTGTFLLATLERALANVASLYGRGYRGQYAKEVASRLHGIELMVGPYAVAQLRLSQAIQGEGGSLPEEGLNLYLADTLEAPEAPPLEQVFFYERLAEERKRAAELKRDKPILVVLGNPPYDRVEGESEEERERKGGWVLKGPREPYPLMEDFLRPAREAGLGIHLKNLYNLYVYFWRFALWKVFEQDPERGGVLCFITPSSYLQGPAFAGMREHVRRVADRVYILDLGGEGRGAVREENVFNIQTPVAIALVVRRGPQDSRTPAQVFYHRLAATTREEKLKELDELPPLKDIPFQEAPGDWQAPFVPEVGGVWARWPKLMDLFPWQHSGVEFKRTWPIGPTKQVLEERWAMLLEAPPEEKPRLFREERDRKVSREYRGIWSPARLPSLESLTSGEPPEAIVRYGYRSFDRAWAIADGRVCSYPRPPLWQTWSERQVYLTSLLTAPLGRGPALVATVYVPDRHHFRGSFGGKDVIPLFRDREGLEPNLTRGLLKLLEEAYGFPVSPDGFAAYVYALLAYPAYTERFAEELRVPGPRVPLTKDPSLFREGVELGAHLLWLHTYGERYAEGRSWPPKGRARWAKPPSAYPEGHSYDPEKRILLVGDGEVEDVAPEVYGFEVSGFFPVKSWLGFRQKNRRGRKSSPLDGIVPSKWTPDLGRELLELLWVLEKTLEIYPEQEELLQKVLEGPLFTADELPTPTPEQREPPGGEEGEPQEAKAVGEEEGGNGAKRVAQPTLLSLREASGDGVYGNQP</sequence>
<dbReference type="Pfam" id="PF18135">
    <property type="entry name" value="Type_ISP_C"/>
    <property type="match status" value="1"/>
</dbReference>
<keyword evidence="3" id="KW-0808">Transferase</keyword>
<evidence type="ECO:0000313" key="8">
    <source>
        <dbReference type="EMBL" id="RTI47411.1"/>
    </source>
</evidence>
<proteinExistence type="predicted"/>
<dbReference type="EC" id="2.1.1.72" evidence="1"/>
<comment type="caution">
    <text evidence="8">The sequence shown here is derived from an EMBL/GenBank/DDBJ whole genome shotgun (WGS) entry which is preliminary data.</text>
</comment>
<evidence type="ECO:0000256" key="3">
    <source>
        <dbReference type="ARBA" id="ARBA00022679"/>
    </source>
</evidence>
<dbReference type="GO" id="GO:0003677">
    <property type="term" value="F:DNA binding"/>
    <property type="evidence" value="ECO:0007669"/>
    <property type="project" value="InterPro"/>
</dbReference>
<dbReference type="GO" id="GO:0008170">
    <property type="term" value="F:N-methyltransferase activity"/>
    <property type="evidence" value="ECO:0007669"/>
    <property type="project" value="InterPro"/>
</dbReference>
<dbReference type="SUPFAM" id="SSF53335">
    <property type="entry name" value="S-adenosyl-L-methionine-dependent methyltransferases"/>
    <property type="match status" value="1"/>
</dbReference>
<evidence type="ECO:0000256" key="5">
    <source>
        <dbReference type="SAM" id="MobiDB-lite"/>
    </source>
</evidence>
<evidence type="ECO:0000259" key="6">
    <source>
        <dbReference type="Pfam" id="PF02384"/>
    </source>
</evidence>
<gene>
    <name evidence="8" type="ORF">CSW14_14085</name>
</gene>
<dbReference type="GO" id="GO:0009007">
    <property type="term" value="F:site-specific DNA-methyltransferase (adenine-specific) activity"/>
    <property type="evidence" value="ECO:0007669"/>
    <property type="project" value="UniProtKB-EC"/>
</dbReference>
<name>A0A430V8P3_THESC</name>
<dbReference type="PANTHER" id="PTHR33841:SF1">
    <property type="entry name" value="DNA METHYLTRANSFERASE A"/>
    <property type="match status" value="1"/>
</dbReference>
<dbReference type="AlphaFoldDB" id="A0A430V8P3"/>
<dbReference type="InterPro" id="IPR003356">
    <property type="entry name" value="DNA_methylase_A-5"/>
</dbReference>
<evidence type="ECO:0000256" key="4">
    <source>
        <dbReference type="ARBA" id="ARBA00047942"/>
    </source>
</evidence>
<dbReference type="InterPro" id="IPR029063">
    <property type="entry name" value="SAM-dependent_MTases_sf"/>
</dbReference>
<dbReference type="PRINTS" id="PR00507">
    <property type="entry name" value="N12N6MTFRASE"/>
</dbReference>